<evidence type="ECO:0000256" key="7">
    <source>
        <dbReference type="SAM" id="Phobius"/>
    </source>
</evidence>
<evidence type="ECO:0000256" key="2">
    <source>
        <dbReference type="ARBA" id="ARBA00022475"/>
    </source>
</evidence>
<dbReference type="PANTHER" id="PTHR30625:SF11">
    <property type="entry name" value="MOTA_TOLQ_EXBB PROTON CHANNEL DOMAIN-CONTAINING PROTEIN"/>
    <property type="match status" value="1"/>
</dbReference>
<dbReference type="PANTHER" id="PTHR30625">
    <property type="entry name" value="PROTEIN TOLQ"/>
    <property type="match status" value="1"/>
</dbReference>
<dbReference type="AlphaFoldDB" id="A0A0R0CBQ5"/>
<feature type="transmembrane region" description="Helical" evidence="7">
    <location>
        <begin position="150"/>
        <end position="171"/>
    </location>
</feature>
<evidence type="ECO:0000259" key="8">
    <source>
        <dbReference type="Pfam" id="PF01618"/>
    </source>
</evidence>
<accession>A0A0R0CBQ5</accession>
<dbReference type="InterPro" id="IPR050790">
    <property type="entry name" value="ExbB/TolQ_transport"/>
</dbReference>
<keyword evidence="6" id="KW-0813">Transport</keyword>
<evidence type="ECO:0000313" key="10">
    <source>
        <dbReference type="Proteomes" id="UP000050864"/>
    </source>
</evidence>
<evidence type="ECO:0000256" key="4">
    <source>
        <dbReference type="ARBA" id="ARBA00022989"/>
    </source>
</evidence>
<organism evidence="9 10">
    <name type="scientific">Stenotrophomonas humi</name>
    <dbReference type="NCBI Taxonomy" id="405444"/>
    <lineage>
        <taxon>Bacteria</taxon>
        <taxon>Pseudomonadati</taxon>
        <taxon>Pseudomonadota</taxon>
        <taxon>Gammaproteobacteria</taxon>
        <taxon>Lysobacterales</taxon>
        <taxon>Lysobacteraceae</taxon>
        <taxon>Stenotrophomonas</taxon>
    </lineage>
</organism>
<dbReference type="GO" id="GO:0017038">
    <property type="term" value="P:protein import"/>
    <property type="evidence" value="ECO:0007669"/>
    <property type="project" value="TreeGrafter"/>
</dbReference>
<feature type="transmembrane region" description="Helical" evidence="7">
    <location>
        <begin position="106"/>
        <end position="130"/>
    </location>
</feature>
<dbReference type="EMBL" id="LDJI01000019">
    <property type="protein sequence ID" value="KRG63946.1"/>
    <property type="molecule type" value="Genomic_DNA"/>
</dbReference>
<sequence length="221" mass="23642">MWELVKAGGWPMLPLLLLGVLALAIVLERFWSLRRNEVLPPGLGQEVRNWAARGKLDASHIESLRANSPLGALLAAALEARNRPRDQIRERIEDTGRHLVHRMGRFLNALGTIASAGPLLGLLGTVVGMIQMFMGILDHGVGDVNQLAGGIGKALVCTATGMIVAIPALMFHRHFRSRIDGYVIEMEQEASALLDSLDGRAAVLATNAAPVAARPAATAKA</sequence>
<feature type="transmembrane region" description="Helical" evidence="7">
    <location>
        <begin position="12"/>
        <end position="31"/>
    </location>
</feature>
<dbReference type="RefSeq" id="WP_057633738.1">
    <property type="nucleotide sequence ID" value="NZ_LDJI01000019.1"/>
</dbReference>
<proteinExistence type="inferred from homology"/>
<protein>
    <submittedName>
        <fullName evidence="9">Biopolymer transporter ExbB</fullName>
    </submittedName>
</protein>
<keyword evidence="3 7" id="KW-0812">Transmembrane</keyword>
<dbReference type="PATRIC" id="fig|405444.3.peg.1072"/>
<reference evidence="9 10" key="1">
    <citation type="submission" date="2015-05" db="EMBL/GenBank/DDBJ databases">
        <title>Genome sequencing and analysis of members of genus Stenotrophomonas.</title>
        <authorList>
            <person name="Patil P.P."/>
            <person name="Midha S."/>
            <person name="Patil P.B."/>
        </authorList>
    </citation>
    <scope>NUCLEOTIDE SEQUENCE [LARGE SCALE GENOMIC DNA]</scope>
    <source>
        <strain evidence="9 10">DSM 18929</strain>
    </source>
</reference>
<dbReference type="STRING" id="405444.ABB26_10275"/>
<keyword evidence="6" id="KW-0653">Protein transport</keyword>
<dbReference type="GO" id="GO:0005886">
    <property type="term" value="C:plasma membrane"/>
    <property type="evidence" value="ECO:0007669"/>
    <property type="project" value="UniProtKB-SubCell"/>
</dbReference>
<dbReference type="InterPro" id="IPR002898">
    <property type="entry name" value="MotA_ExbB_proton_chnl"/>
</dbReference>
<evidence type="ECO:0000256" key="1">
    <source>
        <dbReference type="ARBA" id="ARBA00004651"/>
    </source>
</evidence>
<dbReference type="OrthoDB" id="4045at2"/>
<dbReference type="Pfam" id="PF01618">
    <property type="entry name" value="MotA_ExbB"/>
    <property type="match status" value="1"/>
</dbReference>
<keyword evidence="4 7" id="KW-1133">Transmembrane helix</keyword>
<comment type="caution">
    <text evidence="9">The sequence shown here is derived from an EMBL/GenBank/DDBJ whole genome shotgun (WGS) entry which is preliminary data.</text>
</comment>
<keyword evidence="5 7" id="KW-0472">Membrane</keyword>
<comment type="similarity">
    <text evidence="6">Belongs to the exbB/tolQ family.</text>
</comment>
<evidence type="ECO:0000256" key="3">
    <source>
        <dbReference type="ARBA" id="ARBA00022692"/>
    </source>
</evidence>
<feature type="domain" description="MotA/TolQ/ExbB proton channel" evidence="8">
    <location>
        <begin position="66"/>
        <end position="187"/>
    </location>
</feature>
<evidence type="ECO:0000256" key="5">
    <source>
        <dbReference type="ARBA" id="ARBA00023136"/>
    </source>
</evidence>
<keyword evidence="10" id="KW-1185">Reference proteome</keyword>
<gene>
    <name evidence="9" type="ORF">ABB26_10275</name>
</gene>
<evidence type="ECO:0000313" key="9">
    <source>
        <dbReference type="EMBL" id="KRG63946.1"/>
    </source>
</evidence>
<keyword evidence="2" id="KW-1003">Cell membrane</keyword>
<dbReference type="Proteomes" id="UP000050864">
    <property type="component" value="Unassembled WGS sequence"/>
</dbReference>
<name>A0A0R0CBQ5_9GAMM</name>
<comment type="subcellular location">
    <subcellularLocation>
        <location evidence="1">Cell membrane</location>
        <topology evidence="1">Multi-pass membrane protein</topology>
    </subcellularLocation>
    <subcellularLocation>
        <location evidence="6">Membrane</location>
        <topology evidence="6">Multi-pass membrane protein</topology>
    </subcellularLocation>
</comment>
<evidence type="ECO:0000256" key="6">
    <source>
        <dbReference type="RuleBase" id="RU004057"/>
    </source>
</evidence>